<dbReference type="KEGG" id="stha:NCTC11429_03744"/>
<dbReference type="Proteomes" id="UP000308196">
    <property type="component" value="Chromosome"/>
</dbReference>
<dbReference type="EMBL" id="LR590484">
    <property type="protein sequence ID" value="VTR48698.1"/>
    <property type="molecule type" value="Genomic_DNA"/>
</dbReference>
<sequence>MKAFRLDRSAFKAHSAEDAAKHAKYYADLSWQLRLEIAFYLNSVAYNFPIDSLPKVDRSKFKVSSIG</sequence>
<evidence type="ECO:0000313" key="2">
    <source>
        <dbReference type="Proteomes" id="UP000308196"/>
    </source>
</evidence>
<organism evidence="1 2">
    <name type="scientific">Sphingobacterium thalpophilum</name>
    <dbReference type="NCBI Taxonomy" id="259"/>
    <lineage>
        <taxon>Bacteria</taxon>
        <taxon>Pseudomonadati</taxon>
        <taxon>Bacteroidota</taxon>
        <taxon>Sphingobacteriia</taxon>
        <taxon>Sphingobacteriales</taxon>
        <taxon>Sphingobacteriaceae</taxon>
        <taxon>Sphingobacterium</taxon>
    </lineage>
</organism>
<accession>A0A4V6KUH1</accession>
<dbReference type="RefSeq" id="WP_028071233.1">
    <property type="nucleotide sequence ID" value="NZ_LR590484.1"/>
</dbReference>
<reference evidence="1 2" key="1">
    <citation type="submission" date="2019-05" db="EMBL/GenBank/DDBJ databases">
        <authorList>
            <consortium name="Pathogen Informatics"/>
        </authorList>
    </citation>
    <scope>NUCLEOTIDE SEQUENCE [LARGE SCALE GENOMIC DNA]</scope>
    <source>
        <strain evidence="1 2">NCTC11429</strain>
    </source>
</reference>
<name>A0A4V6KUH1_9SPHI</name>
<dbReference type="GeneID" id="78464391"/>
<proteinExistence type="predicted"/>
<dbReference type="AlphaFoldDB" id="A0A4V6KUH1"/>
<protein>
    <submittedName>
        <fullName evidence="1">Uncharacterized protein</fullName>
    </submittedName>
</protein>
<evidence type="ECO:0000313" key="1">
    <source>
        <dbReference type="EMBL" id="VTR48698.1"/>
    </source>
</evidence>
<gene>
    <name evidence="1" type="ORF">NCTC11429_03744</name>
</gene>